<dbReference type="GO" id="GO:0001401">
    <property type="term" value="C:SAM complex"/>
    <property type="evidence" value="ECO:0007669"/>
    <property type="project" value="TreeGrafter"/>
</dbReference>
<organism evidence="7 8">
    <name type="scientific">Circinella minor</name>
    <dbReference type="NCBI Taxonomy" id="1195481"/>
    <lineage>
        <taxon>Eukaryota</taxon>
        <taxon>Fungi</taxon>
        <taxon>Fungi incertae sedis</taxon>
        <taxon>Mucoromycota</taxon>
        <taxon>Mucoromycotina</taxon>
        <taxon>Mucoromycetes</taxon>
        <taxon>Mucorales</taxon>
        <taxon>Lichtheimiaceae</taxon>
        <taxon>Circinella</taxon>
    </lineage>
</organism>
<evidence type="ECO:0000313" key="7">
    <source>
        <dbReference type="EMBL" id="KAG2227317.1"/>
    </source>
</evidence>
<dbReference type="Pfam" id="PF12519">
    <property type="entry name" value="MDM10"/>
    <property type="match status" value="2"/>
</dbReference>
<dbReference type="AlphaFoldDB" id="A0A8H7VQ73"/>
<dbReference type="GO" id="GO:0070096">
    <property type="term" value="P:mitochondrial outer membrane translocase complex assembly"/>
    <property type="evidence" value="ECO:0007669"/>
    <property type="project" value="UniProtKB-UniRule"/>
</dbReference>
<keyword evidence="5 6" id="KW-0472">Membrane</keyword>
<dbReference type="GO" id="GO:0051654">
    <property type="term" value="P:establishment of mitochondrion localization"/>
    <property type="evidence" value="ECO:0007669"/>
    <property type="project" value="TreeGrafter"/>
</dbReference>
<protein>
    <recommendedName>
        <fullName evidence="6">Mitochondrial distribution and morphology protein 10</fullName>
    </recommendedName>
    <alternativeName>
        <fullName evidence="6">Mitochondrial inheritance component MDM10</fullName>
    </alternativeName>
</protein>
<evidence type="ECO:0000256" key="5">
    <source>
        <dbReference type="ARBA" id="ARBA00023136"/>
    </source>
</evidence>
<name>A0A8H7VQ73_9FUNG</name>
<keyword evidence="3 6" id="KW-1000">Mitochondrion outer membrane</keyword>
<evidence type="ECO:0000256" key="2">
    <source>
        <dbReference type="ARBA" id="ARBA00022692"/>
    </source>
</evidence>
<dbReference type="GO" id="GO:0015914">
    <property type="term" value="P:phospholipid transport"/>
    <property type="evidence" value="ECO:0007669"/>
    <property type="project" value="TreeGrafter"/>
</dbReference>
<proteinExistence type="inferred from homology"/>
<sequence length="368" mass="41822">MYDFMEYCLRRYYRQSGWNEENQYSNLCSWSRALLDFYTPQGLSLYLSKLPTPQFKPSYTMNALPSLNGSIGYLYTSRSLDIGTSATVDFQDMVDRFRIVSPEYTETQKRTFMLGSVNHYLLYGRMFFPGARLEAMYARRISDKTQCLVTAVNNPRVSGLPEVAMQLQYDVGKWCSECSYTTDDGLLGLRALYNFDQPESAIPTGQWALGTEIYYGMLDKSAGLSTGLRYRTLPSSGSPPICFTYTLNPVVGHMSTAYVAQISEDLAMCSRYDFSIYSYESDLTFGFEYRTKNRQDNNSPVIQVNGNNSKDTEKLQGLIKARIGFTEGLALMWEGRFKNTLFSIGLTADLSNRSSPIRTIGIEMQYFG</sequence>
<dbReference type="InterPro" id="IPR027539">
    <property type="entry name" value="Mdm10"/>
</dbReference>
<dbReference type="PANTHER" id="PTHR28035:SF1">
    <property type="entry name" value="MITOCHONDRIAL DISTRIBUTION AND MORPHOLOGY PROTEIN 10"/>
    <property type="match status" value="1"/>
</dbReference>
<dbReference type="GO" id="GO:0032865">
    <property type="term" value="C:ERMES complex"/>
    <property type="evidence" value="ECO:0007669"/>
    <property type="project" value="UniProtKB-UniRule"/>
</dbReference>
<keyword evidence="4 6" id="KW-0496">Mitochondrion</keyword>
<comment type="caution">
    <text evidence="7">The sequence shown here is derived from an EMBL/GenBank/DDBJ whole genome shotgun (WGS) entry which is preliminary data.</text>
</comment>
<dbReference type="GO" id="GO:0045040">
    <property type="term" value="P:protein insertion into mitochondrial outer membrane"/>
    <property type="evidence" value="ECO:0007669"/>
    <property type="project" value="UniProtKB-UniRule"/>
</dbReference>
<accession>A0A8H7VQ73</accession>
<evidence type="ECO:0000256" key="4">
    <source>
        <dbReference type="ARBA" id="ARBA00023128"/>
    </source>
</evidence>
<keyword evidence="8" id="KW-1185">Reference proteome</keyword>
<gene>
    <name evidence="6" type="primary">MDM10</name>
    <name evidence="7" type="ORF">INT45_004272</name>
</gene>
<comment type="domain">
    <text evidence="6">Lacks alpha-helical transmembrane segments, suggesting that it resides in the membrane via beta-sheet conformations similar to those predicted for other outer membrane proteins and porin.</text>
</comment>
<comment type="subcellular location">
    <subcellularLocation>
        <location evidence="6">Mitochondrion outer membrane</location>
        <topology evidence="6">Multi-pass membrane protein</topology>
    </subcellularLocation>
    <text evidence="6">The ERMES/MDM complex localizes to a few discrete foci (around 10 per single cell), that represent mitochondria-endoplasmic reticulum junctions. These foci are often found next to mtDNA nucleoids.</text>
</comment>
<dbReference type="EMBL" id="JAEPRB010000008">
    <property type="protein sequence ID" value="KAG2227317.1"/>
    <property type="molecule type" value="Genomic_DNA"/>
</dbReference>
<dbReference type="Proteomes" id="UP000646827">
    <property type="component" value="Unassembled WGS sequence"/>
</dbReference>
<comment type="similarity">
    <text evidence="6">Belongs to the MDM10 family.</text>
</comment>
<dbReference type="OrthoDB" id="2103793at2759"/>
<evidence type="ECO:0000256" key="1">
    <source>
        <dbReference type="ARBA" id="ARBA00022452"/>
    </source>
</evidence>
<comment type="subunit">
    <text evidence="6">Component of the ER-mitochondria encounter structure (ERMES) or MDM complex, composed of MMM1, MDM10, MDM12 and MDM34. Associates with the mitochondrial outer membrane sorting assembly machinery SAM(core) complex.</text>
</comment>
<dbReference type="HAMAP" id="MF_03102">
    <property type="entry name" value="Mdm10"/>
    <property type="match status" value="1"/>
</dbReference>
<evidence type="ECO:0000313" key="8">
    <source>
        <dbReference type="Proteomes" id="UP000646827"/>
    </source>
</evidence>
<evidence type="ECO:0000256" key="6">
    <source>
        <dbReference type="HAMAP-Rule" id="MF_03102"/>
    </source>
</evidence>
<dbReference type="PANTHER" id="PTHR28035">
    <property type="entry name" value="MITOCHONDRIAL DISTRIBUTION AND MORPHOLOGY PROTEIN 10"/>
    <property type="match status" value="1"/>
</dbReference>
<comment type="function">
    <text evidence="6">Component of the ERMES/MDM complex, which serves as a molecular tether to connect the endoplasmic reticulum and mitochondria. Components of this complex are involved in the control of mitochondrial shape and protein biogenesis and may function in phospholipid exchange. MDM10 is involved in the late assembly steps of the general translocase of the mitochondrial outer membrane (TOM complex). Functions in the TOM40-specific route of the assembly of outer membrane beta-barrel proteins, including the association of TOM40 with the receptor TOM22 and small TOM proteins. Can associate with the SAM(core) complex as well as the MDM12-MMM1 complex, both involved in late steps of the major beta-barrel assembly pathway, that is responsible for biogenesis of all outer membrane beta-barrel proteins. May act as a switch that shuttles between both complexes and channels precursor proteins into the TOM40-specific pathway. Plays a role in mitochondrial morphology and in the inheritance of mitochondria.</text>
</comment>
<dbReference type="GO" id="GO:1990456">
    <property type="term" value="P:mitochondrion-endoplasmic reticulum membrane tethering"/>
    <property type="evidence" value="ECO:0007669"/>
    <property type="project" value="UniProtKB-UniRule"/>
</dbReference>
<reference evidence="7 8" key="1">
    <citation type="submission" date="2020-12" db="EMBL/GenBank/DDBJ databases">
        <title>Metabolic potential, ecology and presence of endohyphal bacteria is reflected in genomic diversity of Mucoromycotina.</title>
        <authorList>
            <person name="Muszewska A."/>
            <person name="Okrasinska A."/>
            <person name="Steczkiewicz K."/>
            <person name="Drgas O."/>
            <person name="Orlowska M."/>
            <person name="Perlinska-Lenart U."/>
            <person name="Aleksandrzak-Piekarczyk T."/>
            <person name="Szatraj K."/>
            <person name="Zielenkiewicz U."/>
            <person name="Pilsyk S."/>
            <person name="Malc E."/>
            <person name="Mieczkowski P."/>
            <person name="Kruszewska J.S."/>
            <person name="Biernat P."/>
            <person name="Pawlowska J."/>
        </authorList>
    </citation>
    <scope>NUCLEOTIDE SEQUENCE [LARGE SCALE GENOMIC DNA]</scope>
    <source>
        <strain evidence="7 8">CBS 142.35</strain>
    </source>
</reference>
<keyword evidence="2 6" id="KW-0812">Transmembrane</keyword>
<keyword evidence="1 6" id="KW-1134">Transmembrane beta strand</keyword>
<evidence type="ECO:0000256" key="3">
    <source>
        <dbReference type="ARBA" id="ARBA00022787"/>
    </source>
</evidence>